<dbReference type="AlphaFoldDB" id="A0A0C1Y2D8"/>
<organism evidence="1">
    <name type="scientific">Lyngbya confervoides BDU141951</name>
    <dbReference type="NCBI Taxonomy" id="1574623"/>
    <lineage>
        <taxon>Bacteria</taxon>
        <taxon>Bacillati</taxon>
        <taxon>Cyanobacteriota</taxon>
        <taxon>Cyanophyceae</taxon>
        <taxon>Oscillatoriophycideae</taxon>
        <taxon>Oscillatoriales</taxon>
        <taxon>Microcoleaceae</taxon>
        <taxon>Lyngbya</taxon>
    </lineage>
</organism>
<comment type="caution">
    <text evidence="1">The sequence shown here is derived from an EMBL/GenBank/DDBJ whole genome shotgun (WGS) entry which is preliminary data.</text>
</comment>
<name>A0A0C1Y2D8_9CYAN</name>
<reference evidence="1" key="3">
    <citation type="submission" date="2020-02" db="EMBL/GenBank/DDBJ databases">
        <authorList>
            <person name="Sarangi A.N."/>
            <person name="Ghosh S."/>
            <person name="Mukherjee M."/>
            <person name="Tripathy S."/>
        </authorList>
    </citation>
    <scope>NUCLEOTIDE SEQUENCE</scope>
    <source>
        <strain evidence="1">BDU141951</strain>
    </source>
</reference>
<gene>
    <name evidence="1" type="ORF">QQ91_008965</name>
</gene>
<dbReference type="EMBL" id="JTHE02000003">
    <property type="protein sequence ID" value="NEV67246.1"/>
    <property type="molecule type" value="Genomic_DNA"/>
</dbReference>
<reference evidence="1" key="2">
    <citation type="journal article" date="2015" name="Genome Announc.">
        <title>Draft Genome Sequence of Filamentous Marine Cyanobacterium Lyngbya confervoides Strain BDU141951.</title>
        <authorList>
            <person name="Chandrababunaidu M.M."/>
            <person name="Sen D."/>
            <person name="Tripathy S."/>
        </authorList>
    </citation>
    <scope>NUCLEOTIDE SEQUENCE</scope>
    <source>
        <strain evidence="1">BDU141951</strain>
    </source>
</reference>
<accession>A0A0C1Y2D8</accession>
<reference evidence="1" key="1">
    <citation type="submission" date="2014-11" db="EMBL/GenBank/DDBJ databases">
        <authorList>
            <person name="Malar M.C."/>
            <person name="Sen D."/>
            <person name="Tripathy S."/>
        </authorList>
    </citation>
    <scope>NUCLEOTIDE SEQUENCE</scope>
    <source>
        <strain evidence="1">BDU141951</strain>
    </source>
</reference>
<sequence>MHQAISDFLNTVIDKIATAYNEAIVSVVSDAPKSVVDFNNVAALKKGQRYIRKTDLIFNKAISALFLELFVEQGVRCTRQPDSKGRSLLVCDEKNYKHFISLEQTVTFPKVPWYREFNKNKQSDYSNTYVVLVENSNEGEVLVSNMNNQTASRNVFITLEDFTIQYFGRKLWDDLASALKDLESASTWHKWFDLAEVCTKANRQIFSQQLTDELRTFDYEKECVRYDLSNSAFKALINTYLEQETYKLFFSSDDFAMSFFSSEWLYKKYFHKDSLEKTYVILGYLKSLEQLLVYLVRRSCQNIGISCLIESKNRKGKKLNKAKEIDIDSDKFSSTELGSMIHYLRQPENQQVFNKLLDLTSINMLLDFIDGQPRKERNMYFHKQNIGDVDIVCDIRNRTLLVYCVILGALY</sequence>
<protein>
    <submittedName>
        <fullName evidence="1">Uncharacterized protein</fullName>
    </submittedName>
</protein>
<evidence type="ECO:0000313" key="1">
    <source>
        <dbReference type="EMBL" id="NEV67246.1"/>
    </source>
</evidence>
<proteinExistence type="predicted"/>